<organism evidence="6 7">
    <name type="scientific">Liquorilactobacillus ghanensis DSM 18630</name>
    <dbReference type="NCBI Taxonomy" id="1423750"/>
    <lineage>
        <taxon>Bacteria</taxon>
        <taxon>Bacillati</taxon>
        <taxon>Bacillota</taxon>
        <taxon>Bacilli</taxon>
        <taxon>Lactobacillales</taxon>
        <taxon>Lactobacillaceae</taxon>
        <taxon>Liquorilactobacillus</taxon>
    </lineage>
</organism>
<keyword evidence="3 5" id="KW-0378">Hydrolase</keyword>
<dbReference type="GeneID" id="98319929"/>
<dbReference type="HAMAP" id="MF_00527">
    <property type="entry name" value="3MGH"/>
    <property type="match status" value="1"/>
</dbReference>
<dbReference type="STRING" id="1423750.FC89_GL002271"/>
<dbReference type="PANTHER" id="PTHR10429">
    <property type="entry name" value="DNA-3-METHYLADENINE GLYCOSYLASE"/>
    <property type="match status" value="1"/>
</dbReference>
<dbReference type="GO" id="GO:0003905">
    <property type="term" value="F:alkylbase DNA N-glycosylase activity"/>
    <property type="evidence" value="ECO:0007669"/>
    <property type="project" value="InterPro"/>
</dbReference>
<protein>
    <recommendedName>
        <fullName evidence="5">Putative 3-methyladenine DNA glycosylase</fullName>
        <ecNumber evidence="5">3.2.2.-</ecNumber>
    </recommendedName>
</protein>
<evidence type="ECO:0000313" key="7">
    <source>
        <dbReference type="Proteomes" id="UP000051451"/>
    </source>
</evidence>
<dbReference type="GO" id="GO:0003677">
    <property type="term" value="F:DNA binding"/>
    <property type="evidence" value="ECO:0007669"/>
    <property type="project" value="InterPro"/>
</dbReference>
<dbReference type="InterPro" id="IPR003180">
    <property type="entry name" value="MPG"/>
</dbReference>
<name>A0A0R1VGM4_9LACO</name>
<keyword evidence="4 5" id="KW-0234">DNA repair</keyword>
<keyword evidence="2 5" id="KW-0227">DNA damage</keyword>
<dbReference type="PANTHER" id="PTHR10429:SF0">
    <property type="entry name" value="DNA-3-METHYLADENINE GLYCOSYLASE"/>
    <property type="match status" value="1"/>
</dbReference>
<evidence type="ECO:0000256" key="5">
    <source>
        <dbReference type="HAMAP-Rule" id="MF_00527"/>
    </source>
</evidence>
<dbReference type="AlphaFoldDB" id="A0A0R1VGM4"/>
<sequence>MELAEFFSGRTTAAIARSLLGKKLIYHTAQANLSGWIVETEAYLGQQDSTAHAYQGHRSPANEALYGPPGMIYIFSLRGRMMLNFITQAAEVPQGILLRGLEPATGQKLMAKNRQQTGVLLTNGPGKLTQALGITDRQLNLTMLNAGALELELIGGRQPQQVSSGPRIGVSRRGSWTDKPLRYYVTGNPYVSQLPKRDWNLITHGWLRE</sequence>
<dbReference type="FunFam" id="3.10.300.10:FF:000001">
    <property type="entry name" value="Putative 3-methyladenine DNA glycosylase"/>
    <property type="match status" value="1"/>
</dbReference>
<dbReference type="EMBL" id="AZGB01000027">
    <property type="protein sequence ID" value="KRM04583.1"/>
    <property type="molecule type" value="Genomic_DNA"/>
</dbReference>
<evidence type="ECO:0000256" key="3">
    <source>
        <dbReference type="ARBA" id="ARBA00022801"/>
    </source>
</evidence>
<dbReference type="Gene3D" id="3.10.300.10">
    <property type="entry name" value="Methylpurine-DNA glycosylase (MPG)"/>
    <property type="match status" value="1"/>
</dbReference>
<reference evidence="6 7" key="1">
    <citation type="journal article" date="2015" name="Genome Announc.">
        <title>Expanding the biotechnology potential of lactobacilli through comparative genomics of 213 strains and associated genera.</title>
        <authorList>
            <person name="Sun Z."/>
            <person name="Harris H.M."/>
            <person name="McCann A."/>
            <person name="Guo C."/>
            <person name="Argimon S."/>
            <person name="Zhang W."/>
            <person name="Yang X."/>
            <person name="Jeffery I.B."/>
            <person name="Cooney J.C."/>
            <person name="Kagawa T.F."/>
            <person name="Liu W."/>
            <person name="Song Y."/>
            <person name="Salvetti E."/>
            <person name="Wrobel A."/>
            <person name="Rasinkangas P."/>
            <person name="Parkhill J."/>
            <person name="Rea M.C."/>
            <person name="O'Sullivan O."/>
            <person name="Ritari J."/>
            <person name="Douillard F.P."/>
            <person name="Paul Ross R."/>
            <person name="Yang R."/>
            <person name="Briner A.E."/>
            <person name="Felis G.E."/>
            <person name="de Vos W.M."/>
            <person name="Barrangou R."/>
            <person name="Klaenhammer T.R."/>
            <person name="Caufield P.W."/>
            <person name="Cui Y."/>
            <person name="Zhang H."/>
            <person name="O'Toole P.W."/>
        </authorList>
    </citation>
    <scope>NUCLEOTIDE SEQUENCE [LARGE SCALE GENOMIC DNA]</scope>
    <source>
        <strain evidence="6 7">DSM 18630</strain>
    </source>
</reference>
<evidence type="ECO:0000256" key="1">
    <source>
        <dbReference type="ARBA" id="ARBA00009232"/>
    </source>
</evidence>
<dbReference type="SUPFAM" id="SSF50486">
    <property type="entry name" value="FMT C-terminal domain-like"/>
    <property type="match status" value="1"/>
</dbReference>
<comment type="caution">
    <text evidence="6">The sequence shown here is derived from an EMBL/GenBank/DDBJ whole genome shotgun (WGS) entry which is preliminary data.</text>
</comment>
<dbReference type="InterPro" id="IPR011034">
    <property type="entry name" value="Formyl_transferase-like_C_sf"/>
</dbReference>
<dbReference type="EC" id="3.2.2.-" evidence="5"/>
<proteinExistence type="inferred from homology"/>
<dbReference type="CDD" id="cd00540">
    <property type="entry name" value="AAG"/>
    <property type="match status" value="1"/>
</dbReference>
<dbReference type="InterPro" id="IPR036995">
    <property type="entry name" value="MPG_sf"/>
</dbReference>
<evidence type="ECO:0000313" key="6">
    <source>
        <dbReference type="EMBL" id="KRM04583.1"/>
    </source>
</evidence>
<dbReference type="GO" id="GO:0006284">
    <property type="term" value="P:base-excision repair"/>
    <property type="evidence" value="ECO:0007669"/>
    <property type="project" value="InterPro"/>
</dbReference>
<dbReference type="RefSeq" id="WP_057872624.1">
    <property type="nucleotide sequence ID" value="NZ_AZGB01000027.1"/>
</dbReference>
<dbReference type="Pfam" id="PF02245">
    <property type="entry name" value="Pur_DNA_glyco"/>
    <property type="match status" value="1"/>
</dbReference>
<dbReference type="OrthoDB" id="9794313at2"/>
<evidence type="ECO:0000256" key="4">
    <source>
        <dbReference type="ARBA" id="ARBA00023204"/>
    </source>
</evidence>
<dbReference type="NCBIfam" id="TIGR00567">
    <property type="entry name" value="3mg"/>
    <property type="match status" value="1"/>
</dbReference>
<dbReference type="Proteomes" id="UP000051451">
    <property type="component" value="Unassembled WGS sequence"/>
</dbReference>
<accession>A0A0R1VGM4</accession>
<dbReference type="PATRIC" id="fig|1423750.3.peg.2310"/>
<gene>
    <name evidence="6" type="ORF">FC89_GL002271</name>
</gene>
<keyword evidence="7" id="KW-1185">Reference proteome</keyword>
<comment type="similarity">
    <text evidence="1 5">Belongs to the DNA glycosylase MPG family.</text>
</comment>
<evidence type="ECO:0000256" key="2">
    <source>
        <dbReference type="ARBA" id="ARBA00022763"/>
    </source>
</evidence>